<organism evidence="2 3">
    <name type="scientific">Elysia marginata</name>
    <dbReference type="NCBI Taxonomy" id="1093978"/>
    <lineage>
        <taxon>Eukaryota</taxon>
        <taxon>Metazoa</taxon>
        <taxon>Spiralia</taxon>
        <taxon>Lophotrochozoa</taxon>
        <taxon>Mollusca</taxon>
        <taxon>Gastropoda</taxon>
        <taxon>Heterobranchia</taxon>
        <taxon>Euthyneura</taxon>
        <taxon>Panpulmonata</taxon>
        <taxon>Sacoglossa</taxon>
        <taxon>Placobranchoidea</taxon>
        <taxon>Plakobranchidae</taxon>
        <taxon>Elysia</taxon>
    </lineage>
</organism>
<sequence length="199" mass="22478">MADNSGIQVQNPKADTMQVESESNDGKEDIDCFGRPGSQIDEKIEFKNQFGESVYGVPVIIDFKRVMQLGQVNPSEGVISGVSNRDLLHAVVGLYDISLSDMESETIYTTVCARWARTIVLVQDLKDAVDVMTEHNIKKKKKVKREDELKLEEGAADWRSRINENDNILKEDEPVVSAFLEAFSDTEEDDDEEEEEDEE</sequence>
<feature type="region of interest" description="Disordered" evidence="1">
    <location>
        <begin position="1"/>
        <end position="29"/>
    </location>
</feature>
<gene>
    <name evidence="2" type="ORF">ElyMa_005120100</name>
</gene>
<evidence type="ECO:0000313" key="3">
    <source>
        <dbReference type="Proteomes" id="UP000762676"/>
    </source>
</evidence>
<dbReference type="Proteomes" id="UP000762676">
    <property type="component" value="Unassembled WGS sequence"/>
</dbReference>
<evidence type="ECO:0000256" key="1">
    <source>
        <dbReference type="SAM" id="MobiDB-lite"/>
    </source>
</evidence>
<feature type="compositionally biased region" description="Polar residues" evidence="1">
    <location>
        <begin position="1"/>
        <end position="21"/>
    </location>
</feature>
<proteinExistence type="predicted"/>
<dbReference type="AlphaFoldDB" id="A0AAV4JJA4"/>
<evidence type="ECO:0000313" key="2">
    <source>
        <dbReference type="EMBL" id="GFS22877.1"/>
    </source>
</evidence>
<keyword evidence="3" id="KW-1185">Reference proteome</keyword>
<dbReference type="EMBL" id="BMAT01010230">
    <property type="protein sequence ID" value="GFS22877.1"/>
    <property type="molecule type" value="Genomic_DNA"/>
</dbReference>
<accession>A0AAV4JJA4</accession>
<protein>
    <submittedName>
        <fullName evidence="2">Uncharacterized protein</fullName>
    </submittedName>
</protein>
<name>A0AAV4JJA4_9GAST</name>
<comment type="caution">
    <text evidence="2">The sequence shown here is derived from an EMBL/GenBank/DDBJ whole genome shotgun (WGS) entry which is preliminary data.</text>
</comment>
<reference evidence="2 3" key="1">
    <citation type="journal article" date="2021" name="Elife">
        <title>Chloroplast acquisition without the gene transfer in kleptoplastic sea slugs, Plakobranchus ocellatus.</title>
        <authorList>
            <person name="Maeda T."/>
            <person name="Takahashi S."/>
            <person name="Yoshida T."/>
            <person name="Shimamura S."/>
            <person name="Takaki Y."/>
            <person name="Nagai Y."/>
            <person name="Toyoda A."/>
            <person name="Suzuki Y."/>
            <person name="Arimoto A."/>
            <person name="Ishii H."/>
            <person name="Satoh N."/>
            <person name="Nishiyama T."/>
            <person name="Hasebe M."/>
            <person name="Maruyama T."/>
            <person name="Minagawa J."/>
            <person name="Obokata J."/>
            <person name="Shigenobu S."/>
        </authorList>
    </citation>
    <scope>NUCLEOTIDE SEQUENCE [LARGE SCALE GENOMIC DNA]</scope>
</reference>